<name>A0A0P1BB23_9BASI</name>
<dbReference type="EMBL" id="CCYA01000192">
    <property type="protein sequence ID" value="CEH12937.1"/>
    <property type="molecule type" value="Genomic_DNA"/>
</dbReference>
<dbReference type="AlphaFoldDB" id="A0A0P1BB23"/>
<accession>A0A0P1BB23</accession>
<organism evidence="1 2">
    <name type="scientific">Ceraceosorus bombacis</name>
    <dbReference type="NCBI Taxonomy" id="401625"/>
    <lineage>
        <taxon>Eukaryota</taxon>
        <taxon>Fungi</taxon>
        <taxon>Dikarya</taxon>
        <taxon>Basidiomycota</taxon>
        <taxon>Ustilaginomycotina</taxon>
        <taxon>Exobasidiomycetes</taxon>
        <taxon>Ceraceosorales</taxon>
        <taxon>Ceraceosoraceae</taxon>
        <taxon>Ceraceosorus</taxon>
    </lineage>
</organism>
<protein>
    <submittedName>
        <fullName evidence="1">Uncharacterized protein</fullName>
    </submittedName>
</protein>
<proteinExistence type="predicted"/>
<evidence type="ECO:0000313" key="2">
    <source>
        <dbReference type="Proteomes" id="UP000054845"/>
    </source>
</evidence>
<keyword evidence="2" id="KW-1185">Reference proteome</keyword>
<evidence type="ECO:0000313" key="1">
    <source>
        <dbReference type="EMBL" id="CEH12937.1"/>
    </source>
</evidence>
<dbReference type="Proteomes" id="UP000054845">
    <property type="component" value="Unassembled WGS sequence"/>
</dbReference>
<reference evidence="1 2" key="1">
    <citation type="submission" date="2014-09" db="EMBL/GenBank/DDBJ databases">
        <authorList>
            <person name="Magalhaes I.L.F."/>
            <person name="Oliveira U."/>
            <person name="Santos F.R."/>
            <person name="Vidigal T.H.D.A."/>
            <person name="Brescovit A.D."/>
            <person name="Santos A.J."/>
        </authorList>
    </citation>
    <scope>NUCLEOTIDE SEQUENCE [LARGE SCALE GENOMIC DNA]</scope>
</reference>
<sequence>MTMSSWTMTRVCEVSLLCSSRPADANSQSLATDLAGPIRTLPHPLRRVHSTQRRMALLLMIPRHSQSGLVNG</sequence>